<name>A0ABV1GGC0_9FIRM</name>
<reference evidence="1 2" key="1">
    <citation type="submission" date="2024-03" db="EMBL/GenBank/DDBJ databases">
        <title>Human intestinal bacterial collection.</title>
        <authorList>
            <person name="Pauvert C."/>
            <person name="Hitch T.C.A."/>
            <person name="Clavel T."/>
        </authorList>
    </citation>
    <scope>NUCLEOTIDE SEQUENCE [LARGE SCALE GENOMIC DNA]</scope>
    <source>
        <strain evidence="1 2">CLA-JM-H11</strain>
    </source>
</reference>
<dbReference type="EMBL" id="JBBMFA010000099">
    <property type="protein sequence ID" value="MEQ2520911.1"/>
    <property type="molecule type" value="Genomic_DNA"/>
</dbReference>
<proteinExistence type="predicted"/>
<sequence>MRRNFAQILKEAKIDIKSEYQKLYGMLYDRSIQVSNTKRISAYDELSDYFLGFYFRGTCLSIEEFNDVNGFHFEKEPEPFSIDNLILLCEYIENMLMGYQSAQCASGVGYLPMPQPAINVQFYLMQIAQVIEKIGYMPLNQDGFVIYVEKSPAAISVAESEQIPKEISYKMISYNHHSMRGNLQEKKNTILKLAELLEAKRTELAKVDSRFCSDIFYLFNNLNIRHNNVDPSINGKFKQAVADMPPEELEHWYDETYQMCLLAFLRLEQADRKIEFDKLKSIIESN</sequence>
<comment type="caution">
    <text evidence="1">The sequence shown here is derived from an EMBL/GenBank/DDBJ whole genome shotgun (WGS) entry which is preliminary data.</text>
</comment>
<organism evidence="1 2">
    <name type="scientific">Ruthenibacterium intestinale</name>
    <dbReference type="NCBI Taxonomy" id="3133163"/>
    <lineage>
        <taxon>Bacteria</taxon>
        <taxon>Bacillati</taxon>
        <taxon>Bacillota</taxon>
        <taxon>Clostridia</taxon>
        <taxon>Eubacteriales</taxon>
        <taxon>Oscillospiraceae</taxon>
        <taxon>Ruthenibacterium</taxon>
    </lineage>
</organism>
<accession>A0ABV1GGC0</accession>
<evidence type="ECO:0000313" key="1">
    <source>
        <dbReference type="EMBL" id="MEQ2520911.1"/>
    </source>
</evidence>
<keyword evidence="2" id="KW-1185">Reference proteome</keyword>
<gene>
    <name evidence="1" type="ORF">WMO24_10800</name>
</gene>
<protein>
    <submittedName>
        <fullName evidence="1">Uncharacterized protein</fullName>
    </submittedName>
</protein>
<evidence type="ECO:0000313" key="2">
    <source>
        <dbReference type="Proteomes" id="UP001477672"/>
    </source>
</evidence>
<dbReference type="RefSeq" id="WP_349216457.1">
    <property type="nucleotide sequence ID" value="NZ_JBBMFA010000099.1"/>
</dbReference>
<dbReference type="Proteomes" id="UP001477672">
    <property type="component" value="Unassembled WGS sequence"/>
</dbReference>